<dbReference type="GO" id="GO:0055088">
    <property type="term" value="P:lipid homeostasis"/>
    <property type="evidence" value="ECO:0007669"/>
    <property type="project" value="TreeGrafter"/>
</dbReference>
<keyword evidence="3 6" id="KW-1133">Transmembrane helix</keyword>
<feature type="domain" description="TLC" evidence="7">
    <location>
        <begin position="28"/>
        <end position="186"/>
    </location>
</feature>
<dbReference type="AlphaFoldDB" id="A0A4P9ZRR1"/>
<feature type="transmembrane region" description="Helical" evidence="6">
    <location>
        <begin position="164"/>
        <end position="185"/>
    </location>
</feature>
<evidence type="ECO:0000256" key="1">
    <source>
        <dbReference type="ARBA" id="ARBA00004141"/>
    </source>
</evidence>
<dbReference type="PROSITE" id="PS50922">
    <property type="entry name" value="TLC"/>
    <property type="match status" value="1"/>
</dbReference>
<dbReference type="InterPro" id="IPR006634">
    <property type="entry name" value="TLC-dom"/>
</dbReference>
<evidence type="ECO:0000259" key="7">
    <source>
        <dbReference type="PROSITE" id="PS50922"/>
    </source>
</evidence>
<dbReference type="EMBL" id="ML002950">
    <property type="protein sequence ID" value="RKP35140.1"/>
    <property type="molecule type" value="Genomic_DNA"/>
</dbReference>
<keyword evidence="9" id="KW-1185">Reference proteome</keyword>
<dbReference type="Proteomes" id="UP000268162">
    <property type="component" value="Unassembled WGS sequence"/>
</dbReference>
<reference evidence="9" key="1">
    <citation type="journal article" date="2018" name="Nat. Microbiol.">
        <title>Leveraging single-cell genomics to expand the fungal tree of life.</title>
        <authorList>
            <person name="Ahrendt S.R."/>
            <person name="Quandt C.A."/>
            <person name="Ciobanu D."/>
            <person name="Clum A."/>
            <person name="Salamov A."/>
            <person name="Andreopoulos B."/>
            <person name="Cheng J.F."/>
            <person name="Woyke T."/>
            <person name="Pelin A."/>
            <person name="Henrissat B."/>
            <person name="Reynolds N.K."/>
            <person name="Benny G.L."/>
            <person name="Smith M.E."/>
            <person name="James T.Y."/>
            <person name="Grigoriev I.V."/>
        </authorList>
    </citation>
    <scope>NUCLEOTIDE SEQUENCE [LARGE SCALE GENOMIC DNA]</scope>
    <source>
        <strain evidence="9">RSA 468</strain>
    </source>
</reference>
<evidence type="ECO:0000313" key="8">
    <source>
        <dbReference type="EMBL" id="RKP35140.1"/>
    </source>
</evidence>
<evidence type="ECO:0000256" key="6">
    <source>
        <dbReference type="SAM" id="Phobius"/>
    </source>
</evidence>
<evidence type="ECO:0000313" key="9">
    <source>
        <dbReference type="Proteomes" id="UP000268162"/>
    </source>
</evidence>
<sequence length="186" mass="20873">YALLHVFAKACLIPLLGKQRRIKQLSLSDRINLDGLTSSTVHAIRTGIGAIRLIMVLQAWSHDTLHPYPDEARNLLAEHAGYTLYDLAAMSMQSYQQNAMWTHHGLGIAGSLAMLYFRRASFYPIAFLATEMTVPIVNGLWLLDNVLVGKKARYQGRAGQIRMVLLWLRAIAFVVFRLAIGPLALW</sequence>
<dbReference type="InterPro" id="IPR050846">
    <property type="entry name" value="TLCD"/>
</dbReference>
<evidence type="ECO:0000256" key="2">
    <source>
        <dbReference type="ARBA" id="ARBA00022692"/>
    </source>
</evidence>
<feature type="non-terminal residue" evidence="8">
    <location>
        <position position="1"/>
    </location>
</feature>
<organism evidence="8 9">
    <name type="scientific">Dimargaris cristalligena</name>
    <dbReference type="NCBI Taxonomy" id="215637"/>
    <lineage>
        <taxon>Eukaryota</taxon>
        <taxon>Fungi</taxon>
        <taxon>Fungi incertae sedis</taxon>
        <taxon>Zoopagomycota</taxon>
        <taxon>Kickxellomycotina</taxon>
        <taxon>Dimargaritomycetes</taxon>
        <taxon>Dimargaritales</taxon>
        <taxon>Dimargaritaceae</taxon>
        <taxon>Dimargaris</taxon>
    </lineage>
</organism>
<keyword evidence="4 5" id="KW-0472">Membrane</keyword>
<dbReference type="PANTHER" id="PTHR13439:SF0">
    <property type="entry name" value="TOPOISOMERASE I DAMAGE AFFECTED PROTEIN 4"/>
    <property type="match status" value="1"/>
</dbReference>
<feature type="non-terminal residue" evidence="8">
    <location>
        <position position="186"/>
    </location>
</feature>
<gene>
    <name evidence="8" type="ORF">BJ085DRAFT_2074</name>
</gene>
<feature type="transmembrane region" description="Helical" evidence="6">
    <location>
        <begin position="123"/>
        <end position="143"/>
    </location>
</feature>
<dbReference type="Pfam" id="PF03798">
    <property type="entry name" value="TRAM_LAG1_CLN8"/>
    <property type="match status" value="1"/>
</dbReference>
<evidence type="ECO:0000256" key="3">
    <source>
        <dbReference type="ARBA" id="ARBA00022989"/>
    </source>
</evidence>
<dbReference type="PANTHER" id="PTHR13439">
    <property type="entry name" value="CT120 PROTEIN"/>
    <property type="match status" value="1"/>
</dbReference>
<name>A0A4P9ZRR1_9FUNG</name>
<protein>
    <recommendedName>
        <fullName evidence="7">TLC domain-containing protein</fullName>
    </recommendedName>
</protein>
<comment type="subcellular location">
    <subcellularLocation>
        <location evidence="1">Membrane</location>
        <topology evidence="1">Multi-pass membrane protein</topology>
    </subcellularLocation>
</comment>
<evidence type="ECO:0000256" key="5">
    <source>
        <dbReference type="PROSITE-ProRule" id="PRU00205"/>
    </source>
</evidence>
<dbReference type="GO" id="GO:0005783">
    <property type="term" value="C:endoplasmic reticulum"/>
    <property type="evidence" value="ECO:0007669"/>
    <property type="project" value="TreeGrafter"/>
</dbReference>
<proteinExistence type="predicted"/>
<accession>A0A4P9ZRR1</accession>
<dbReference type="GO" id="GO:0016020">
    <property type="term" value="C:membrane"/>
    <property type="evidence" value="ECO:0007669"/>
    <property type="project" value="UniProtKB-SubCell"/>
</dbReference>
<keyword evidence="2 5" id="KW-0812">Transmembrane</keyword>
<evidence type="ECO:0000256" key="4">
    <source>
        <dbReference type="ARBA" id="ARBA00023136"/>
    </source>
</evidence>